<dbReference type="Proteomes" id="UP000612746">
    <property type="component" value="Unassembled WGS sequence"/>
</dbReference>
<keyword evidence="2" id="KW-1185">Reference proteome</keyword>
<comment type="caution">
    <text evidence="1">The sequence shown here is derived from an EMBL/GenBank/DDBJ whole genome shotgun (WGS) entry which is preliminary data.</text>
</comment>
<dbReference type="PANTHER" id="PTHR13281:SF0">
    <property type="entry name" value="TRANSMEMBRANE PROTEIN 70, MITOCHONDRIAL"/>
    <property type="match status" value="1"/>
</dbReference>
<dbReference type="InterPro" id="IPR009724">
    <property type="entry name" value="TMEM70"/>
</dbReference>
<accession>A0A8H7Q3H3</accession>
<evidence type="ECO:0000313" key="1">
    <source>
        <dbReference type="EMBL" id="KAG2185267.1"/>
    </source>
</evidence>
<protein>
    <submittedName>
        <fullName evidence="1">Uncharacterized protein</fullName>
    </submittedName>
</protein>
<dbReference type="PANTHER" id="PTHR13281">
    <property type="entry name" value="TRANSMEMBRANE PROTEIN 70, MITOCHONDRIAL"/>
    <property type="match status" value="1"/>
</dbReference>
<dbReference type="GO" id="GO:0033615">
    <property type="term" value="P:mitochondrial proton-transporting ATP synthase complex assembly"/>
    <property type="evidence" value="ECO:0007669"/>
    <property type="project" value="TreeGrafter"/>
</dbReference>
<dbReference type="GO" id="GO:0031966">
    <property type="term" value="C:mitochondrial membrane"/>
    <property type="evidence" value="ECO:0007669"/>
    <property type="project" value="TreeGrafter"/>
</dbReference>
<name>A0A8H7Q3H3_9FUNG</name>
<gene>
    <name evidence="1" type="ORF">INT44_002057</name>
</gene>
<sequence length="282" mass="32037">MSQLRRSVHVISPLIRTALVPGCRSIAIKNANAGFNRAWPQTRSFIATRINFQQSRESNKEEQTLIYSAPNAPTVKLLKMFSVTSLGVKSLQYQRQQYFIFGKRQLFKLLTSMGTCSLEVSIFHMRALLFQEESCNFCRTLASTIQYIFSIFASTALVASACSTGVLHKFLSPYVNSVILHQNPSKSIQSISPNTQITLETLDLLARKKQTTIKLRDLVPAKGSWLTWNIKKDVVQKREQLGKDELPQTRFWLDQRGGLGDLETMSKIVKVVDEEYKRGRTL</sequence>
<evidence type="ECO:0000313" key="2">
    <source>
        <dbReference type="Proteomes" id="UP000612746"/>
    </source>
</evidence>
<dbReference type="OrthoDB" id="5386199at2759"/>
<proteinExistence type="predicted"/>
<dbReference type="AlphaFoldDB" id="A0A8H7Q3H3"/>
<reference evidence="1" key="1">
    <citation type="submission" date="2020-12" db="EMBL/GenBank/DDBJ databases">
        <title>Metabolic potential, ecology and presence of endohyphal bacteria is reflected in genomic diversity of Mucoromycotina.</title>
        <authorList>
            <person name="Muszewska A."/>
            <person name="Okrasinska A."/>
            <person name="Steczkiewicz K."/>
            <person name="Drgas O."/>
            <person name="Orlowska M."/>
            <person name="Perlinska-Lenart U."/>
            <person name="Aleksandrzak-Piekarczyk T."/>
            <person name="Szatraj K."/>
            <person name="Zielenkiewicz U."/>
            <person name="Pilsyk S."/>
            <person name="Malc E."/>
            <person name="Mieczkowski P."/>
            <person name="Kruszewska J.S."/>
            <person name="Biernat P."/>
            <person name="Pawlowska J."/>
        </authorList>
    </citation>
    <scope>NUCLEOTIDE SEQUENCE</scope>
    <source>
        <strain evidence="1">WA0000051536</strain>
    </source>
</reference>
<organism evidence="1 2">
    <name type="scientific">Umbelopsis vinacea</name>
    <dbReference type="NCBI Taxonomy" id="44442"/>
    <lineage>
        <taxon>Eukaryota</taxon>
        <taxon>Fungi</taxon>
        <taxon>Fungi incertae sedis</taxon>
        <taxon>Mucoromycota</taxon>
        <taxon>Mucoromycotina</taxon>
        <taxon>Umbelopsidomycetes</taxon>
        <taxon>Umbelopsidales</taxon>
        <taxon>Umbelopsidaceae</taxon>
        <taxon>Umbelopsis</taxon>
    </lineage>
</organism>
<dbReference type="EMBL" id="JAEPRA010000005">
    <property type="protein sequence ID" value="KAG2185267.1"/>
    <property type="molecule type" value="Genomic_DNA"/>
</dbReference>